<dbReference type="OrthoDB" id="3562657at2759"/>
<feature type="region of interest" description="Disordered" evidence="1">
    <location>
        <begin position="93"/>
        <end position="115"/>
    </location>
</feature>
<sequence length="128" mass="14154">MSCQLTGLTLCTIPNGSLVVTAILRHHDLNCSLDLVALGHKVLGEQSKVIRMTQLSPDSWVLLGYRCNYSALDLCNRGSLNAEWMSSSHNDAAIHGTDHSDNNSDGEEVTNEYSQRTHNLWLESDEVL</sequence>
<dbReference type="EMBL" id="ML976154">
    <property type="protein sequence ID" value="KAF1937088.1"/>
    <property type="molecule type" value="Genomic_DNA"/>
</dbReference>
<evidence type="ECO:0000256" key="1">
    <source>
        <dbReference type="SAM" id="MobiDB-lite"/>
    </source>
</evidence>
<name>A0A6A5SC57_9PLEO</name>
<evidence type="ECO:0000313" key="3">
    <source>
        <dbReference type="Proteomes" id="UP000800038"/>
    </source>
</evidence>
<evidence type="ECO:0000313" key="2">
    <source>
        <dbReference type="EMBL" id="KAF1937088.1"/>
    </source>
</evidence>
<keyword evidence="3" id="KW-1185">Reference proteome</keyword>
<gene>
    <name evidence="2" type="ORF">EJ02DRAFT_469957</name>
</gene>
<dbReference type="AlphaFoldDB" id="A0A6A5SC57"/>
<accession>A0A6A5SC57</accession>
<proteinExistence type="predicted"/>
<protein>
    <submittedName>
        <fullName evidence="2">Uncharacterized protein</fullName>
    </submittedName>
</protein>
<dbReference type="Proteomes" id="UP000800038">
    <property type="component" value="Unassembled WGS sequence"/>
</dbReference>
<organism evidence="2 3">
    <name type="scientific">Clathrospora elynae</name>
    <dbReference type="NCBI Taxonomy" id="706981"/>
    <lineage>
        <taxon>Eukaryota</taxon>
        <taxon>Fungi</taxon>
        <taxon>Dikarya</taxon>
        <taxon>Ascomycota</taxon>
        <taxon>Pezizomycotina</taxon>
        <taxon>Dothideomycetes</taxon>
        <taxon>Pleosporomycetidae</taxon>
        <taxon>Pleosporales</taxon>
        <taxon>Diademaceae</taxon>
        <taxon>Clathrospora</taxon>
    </lineage>
</organism>
<reference evidence="2" key="1">
    <citation type="journal article" date="2020" name="Stud. Mycol.">
        <title>101 Dothideomycetes genomes: a test case for predicting lifestyles and emergence of pathogens.</title>
        <authorList>
            <person name="Haridas S."/>
            <person name="Albert R."/>
            <person name="Binder M."/>
            <person name="Bloem J."/>
            <person name="Labutti K."/>
            <person name="Salamov A."/>
            <person name="Andreopoulos B."/>
            <person name="Baker S."/>
            <person name="Barry K."/>
            <person name="Bills G."/>
            <person name="Bluhm B."/>
            <person name="Cannon C."/>
            <person name="Castanera R."/>
            <person name="Culley D."/>
            <person name="Daum C."/>
            <person name="Ezra D."/>
            <person name="Gonzalez J."/>
            <person name="Henrissat B."/>
            <person name="Kuo A."/>
            <person name="Liang C."/>
            <person name="Lipzen A."/>
            <person name="Lutzoni F."/>
            <person name="Magnuson J."/>
            <person name="Mondo S."/>
            <person name="Nolan M."/>
            <person name="Ohm R."/>
            <person name="Pangilinan J."/>
            <person name="Park H.-J."/>
            <person name="Ramirez L."/>
            <person name="Alfaro M."/>
            <person name="Sun H."/>
            <person name="Tritt A."/>
            <person name="Yoshinaga Y."/>
            <person name="Zwiers L.-H."/>
            <person name="Turgeon B."/>
            <person name="Goodwin S."/>
            <person name="Spatafora J."/>
            <person name="Crous P."/>
            <person name="Grigoriev I."/>
        </authorList>
    </citation>
    <scope>NUCLEOTIDE SEQUENCE</scope>
    <source>
        <strain evidence="2">CBS 161.51</strain>
    </source>
</reference>